<dbReference type="GO" id="GO:0005506">
    <property type="term" value="F:iron ion binding"/>
    <property type="evidence" value="ECO:0007669"/>
    <property type="project" value="InterPro"/>
</dbReference>
<dbReference type="PRINTS" id="PR00385">
    <property type="entry name" value="P450"/>
</dbReference>
<dbReference type="GO" id="GO:0016705">
    <property type="term" value="F:oxidoreductase activity, acting on paired donors, with incorporation or reduction of molecular oxygen"/>
    <property type="evidence" value="ECO:0007669"/>
    <property type="project" value="InterPro"/>
</dbReference>
<keyword evidence="4" id="KW-0560">Oxidoreductase</keyword>
<dbReference type="InterPro" id="IPR050196">
    <property type="entry name" value="Cytochrome_P450_Monoox"/>
</dbReference>
<keyword evidence="10" id="KW-1185">Reference proteome</keyword>
<comment type="cofactor">
    <cofactor evidence="7">
        <name>heme</name>
        <dbReference type="ChEBI" id="CHEBI:30413"/>
    </cofactor>
</comment>
<evidence type="ECO:0000256" key="3">
    <source>
        <dbReference type="ARBA" id="ARBA00022723"/>
    </source>
</evidence>
<proteinExistence type="inferred from homology"/>
<keyword evidence="2 7" id="KW-0349">Heme</keyword>
<evidence type="ECO:0000256" key="6">
    <source>
        <dbReference type="ARBA" id="ARBA00023033"/>
    </source>
</evidence>
<dbReference type="Gene3D" id="1.10.630.10">
    <property type="entry name" value="Cytochrome P450"/>
    <property type="match status" value="1"/>
</dbReference>
<dbReference type="PANTHER" id="PTHR24291:SF50">
    <property type="entry name" value="BIFUNCTIONAL ALBAFLAVENONE MONOOXYGENASE_TERPENE SYNTHASE"/>
    <property type="match status" value="1"/>
</dbReference>
<keyword evidence="8" id="KW-0732">Signal</keyword>
<evidence type="ECO:0000256" key="7">
    <source>
        <dbReference type="PIRSR" id="PIRSR602401-1"/>
    </source>
</evidence>
<dbReference type="PANTHER" id="PTHR24291">
    <property type="entry name" value="CYTOCHROME P450 FAMILY 4"/>
    <property type="match status" value="1"/>
</dbReference>
<organism evidence="9 10">
    <name type="scientific">Echria macrotheca</name>
    <dbReference type="NCBI Taxonomy" id="438768"/>
    <lineage>
        <taxon>Eukaryota</taxon>
        <taxon>Fungi</taxon>
        <taxon>Dikarya</taxon>
        <taxon>Ascomycota</taxon>
        <taxon>Pezizomycotina</taxon>
        <taxon>Sordariomycetes</taxon>
        <taxon>Sordariomycetidae</taxon>
        <taxon>Sordariales</taxon>
        <taxon>Schizotheciaceae</taxon>
        <taxon>Echria</taxon>
    </lineage>
</organism>
<keyword evidence="3 7" id="KW-0479">Metal-binding</keyword>
<accession>A0AAJ0F6I4</accession>
<evidence type="ECO:0000256" key="2">
    <source>
        <dbReference type="ARBA" id="ARBA00022617"/>
    </source>
</evidence>
<dbReference type="Pfam" id="PF00067">
    <property type="entry name" value="p450"/>
    <property type="match status" value="1"/>
</dbReference>
<comment type="caution">
    <text evidence="9">The sequence shown here is derived from an EMBL/GenBank/DDBJ whole genome shotgun (WGS) entry which is preliminary data.</text>
</comment>
<evidence type="ECO:0000256" key="4">
    <source>
        <dbReference type="ARBA" id="ARBA00023002"/>
    </source>
</evidence>
<keyword evidence="6 9" id="KW-0503">Monooxygenase</keyword>
<dbReference type="InterPro" id="IPR001128">
    <property type="entry name" value="Cyt_P450"/>
</dbReference>
<evidence type="ECO:0000313" key="10">
    <source>
        <dbReference type="Proteomes" id="UP001239445"/>
    </source>
</evidence>
<reference evidence="9" key="1">
    <citation type="submission" date="2023-06" db="EMBL/GenBank/DDBJ databases">
        <title>Genome-scale phylogeny and comparative genomics of the fungal order Sordariales.</title>
        <authorList>
            <consortium name="Lawrence Berkeley National Laboratory"/>
            <person name="Hensen N."/>
            <person name="Bonometti L."/>
            <person name="Westerberg I."/>
            <person name="Brannstrom I.O."/>
            <person name="Guillou S."/>
            <person name="Cros-Aarteil S."/>
            <person name="Calhoun S."/>
            <person name="Haridas S."/>
            <person name="Kuo A."/>
            <person name="Mondo S."/>
            <person name="Pangilinan J."/>
            <person name="Riley R."/>
            <person name="Labutti K."/>
            <person name="Andreopoulos B."/>
            <person name="Lipzen A."/>
            <person name="Chen C."/>
            <person name="Yanf M."/>
            <person name="Daum C."/>
            <person name="Ng V."/>
            <person name="Clum A."/>
            <person name="Steindorff A."/>
            <person name="Ohm R."/>
            <person name="Martin F."/>
            <person name="Silar P."/>
            <person name="Natvig D."/>
            <person name="Lalanne C."/>
            <person name="Gautier V."/>
            <person name="Ament-Velasquez S.L."/>
            <person name="Kruys A."/>
            <person name="Hutchinson M.I."/>
            <person name="Powell A.J."/>
            <person name="Barry K."/>
            <person name="Miller A.N."/>
            <person name="Grigoriev I.V."/>
            <person name="Debuchy R."/>
            <person name="Gladieux P."/>
            <person name="Thoren M.H."/>
            <person name="Johannesson H."/>
        </authorList>
    </citation>
    <scope>NUCLEOTIDE SEQUENCE</scope>
    <source>
        <strain evidence="9">PSN4</strain>
    </source>
</reference>
<sequence>MSVSILLMLLAPAIAGLAYFVSRGIARRRFYRNLPKPPHSWFWGHAKLLNQFVSKCPPNSYLHPAFAEIKLTYDLPDVFYMDLWPFGPSFIVLSSPEATAFPTTVNSMAQSDAVTAYLADNLGDGFLEAANGAVWKEVHQMMAPGLTPGAVKTYHHMIIDQAEILYNRFCSFARSNKVIDFGNELGKHPFEIVYRIIFGEGKDAQTSETKLYDDVNRLADVVSQLKGNAPEKNPIKRWQLHQQQTHLLKVIDAEMEEHIHSRFSKLQKEKVLPTRTTATCLLDRMLLAQVQSGVPPDRRLIKLILDNAKGLLAAGYATTVDTVSFATMLLFAFPETLQKLREEHDRVFDKDFDKTLQILREDPSRIKDLEYTSAVINETLRLFPIGLLLRQPPPDMKSFEINGQTYPVMKGQHFLIGSYIMHYDPELFENPSQFIPERHLPSSQATFPRNAHRPFERGLRSCIGQHLAMDQMRISLLMLARWFDFEIQGHKPAAVPLLKHTDLDTKLGDYMFQTQKFAAGTRQIHMKVQFAKRE</sequence>
<feature type="signal peptide" evidence="8">
    <location>
        <begin position="1"/>
        <end position="15"/>
    </location>
</feature>
<name>A0AAJ0F6I4_9PEZI</name>
<dbReference type="Proteomes" id="UP001239445">
    <property type="component" value="Unassembled WGS sequence"/>
</dbReference>
<evidence type="ECO:0000313" key="9">
    <source>
        <dbReference type="EMBL" id="KAK1750179.1"/>
    </source>
</evidence>
<dbReference type="InterPro" id="IPR002401">
    <property type="entry name" value="Cyt_P450_E_grp-I"/>
</dbReference>
<evidence type="ECO:0000256" key="5">
    <source>
        <dbReference type="ARBA" id="ARBA00023004"/>
    </source>
</evidence>
<evidence type="ECO:0000256" key="8">
    <source>
        <dbReference type="SAM" id="SignalP"/>
    </source>
</evidence>
<dbReference type="SUPFAM" id="SSF48264">
    <property type="entry name" value="Cytochrome P450"/>
    <property type="match status" value="1"/>
</dbReference>
<dbReference type="GO" id="GO:0004497">
    <property type="term" value="F:monooxygenase activity"/>
    <property type="evidence" value="ECO:0007669"/>
    <property type="project" value="UniProtKB-KW"/>
</dbReference>
<keyword evidence="5 7" id="KW-0408">Iron</keyword>
<feature type="binding site" description="axial binding residue" evidence="7">
    <location>
        <position position="462"/>
    </location>
    <ligand>
        <name>heme</name>
        <dbReference type="ChEBI" id="CHEBI:30413"/>
    </ligand>
    <ligandPart>
        <name>Fe</name>
        <dbReference type="ChEBI" id="CHEBI:18248"/>
    </ligandPart>
</feature>
<feature type="chain" id="PRO_5042534760" evidence="8">
    <location>
        <begin position="16"/>
        <end position="534"/>
    </location>
</feature>
<dbReference type="AlphaFoldDB" id="A0AAJ0F6I4"/>
<dbReference type="PRINTS" id="PR00463">
    <property type="entry name" value="EP450I"/>
</dbReference>
<protein>
    <submittedName>
        <fullName evidence="9">Sterigmatocystin biosynthesis P450 monooxygenase stcS</fullName>
    </submittedName>
</protein>
<evidence type="ECO:0000256" key="1">
    <source>
        <dbReference type="ARBA" id="ARBA00010617"/>
    </source>
</evidence>
<dbReference type="GO" id="GO:0020037">
    <property type="term" value="F:heme binding"/>
    <property type="evidence" value="ECO:0007669"/>
    <property type="project" value="InterPro"/>
</dbReference>
<comment type="similarity">
    <text evidence="1">Belongs to the cytochrome P450 family.</text>
</comment>
<dbReference type="InterPro" id="IPR036396">
    <property type="entry name" value="Cyt_P450_sf"/>
</dbReference>
<gene>
    <name evidence="9" type="ORF">QBC47DRAFT_332628</name>
</gene>
<dbReference type="EMBL" id="MU839849">
    <property type="protein sequence ID" value="KAK1750179.1"/>
    <property type="molecule type" value="Genomic_DNA"/>
</dbReference>